<sequence>TTEQKGYFEGGFDYTGLSYDLDGEIKTTWRQEIRLWGRFFRSTRRLETDNIVTKDRGQEQIQAQTVKVFSLLLDTIQPNVSNRILDDMLLAPEVYLNDYNINGETVENNERVTLTGLGDPVINSLSREEFYNIELEEFFQNNLHRYK</sequence>
<protein>
    <submittedName>
        <fullName evidence="1">Uncharacterized protein</fullName>
    </submittedName>
</protein>
<dbReference type="AlphaFoldDB" id="X1AP72"/>
<evidence type="ECO:0000313" key="1">
    <source>
        <dbReference type="EMBL" id="GAG84489.1"/>
    </source>
</evidence>
<reference evidence="1" key="1">
    <citation type="journal article" date="2014" name="Front. Microbiol.">
        <title>High frequency of phylogenetically diverse reductive dehalogenase-homologous genes in deep subseafloor sedimentary metagenomes.</title>
        <authorList>
            <person name="Kawai M."/>
            <person name="Futagami T."/>
            <person name="Toyoda A."/>
            <person name="Takaki Y."/>
            <person name="Nishi S."/>
            <person name="Hori S."/>
            <person name="Arai W."/>
            <person name="Tsubouchi T."/>
            <person name="Morono Y."/>
            <person name="Uchiyama I."/>
            <person name="Ito T."/>
            <person name="Fujiyama A."/>
            <person name="Inagaki F."/>
            <person name="Takami H."/>
        </authorList>
    </citation>
    <scope>NUCLEOTIDE SEQUENCE</scope>
    <source>
        <strain evidence="1">Expedition CK06-06</strain>
    </source>
</reference>
<feature type="non-terminal residue" evidence="1">
    <location>
        <position position="1"/>
    </location>
</feature>
<comment type="caution">
    <text evidence="1">The sequence shown here is derived from an EMBL/GenBank/DDBJ whole genome shotgun (WGS) entry which is preliminary data.</text>
</comment>
<gene>
    <name evidence="1" type="ORF">S01H4_34053</name>
</gene>
<organism evidence="1">
    <name type="scientific">marine sediment metagenome</name>
    <dbReference type="NCBI Taxonomy" id="412755"/>
    <lineage>
        <taxon>unclassified sequences</taxon>
        <taxon>metagenomes</taxon>
        <taxon>ecological metagenomes</taxon>
    </lineage>
</organism>
<accession>X1AP72</accession>
<dbReference type="EMBL" id="BART01017988">
    <property type="protein sequence ID" value="GAG84489.1"/>
    <property type="molecule type" value="Genomic_DNA"/>
</dbReference>
<proteinExistence type="predicted"/>
<name>X1AP72_9ZZZZ</name>